<dbReference type="Gene3D" id="3.40.50.2000">
    <property type="entry name" value="Glycogen Phosphorylase B"/>
    <property type="match status" value="2"/>
</dbReference>
<accession>A0A1P8MZ36</accession>
<dbReference type="CDD" id="cd03809">
    <property type="entry name" value="GT4_MtfB-like"/>
    <property type="match status" value="1"/>
</dbReference>
<dbReference type="PANTHER" id="PTHR46401:SF9">
    <property type="entry name" value="MANNOSYLTRANSFERASE A"/>
    <property type="match status" value="1"/>
</dbReference>
<dbReference type="Proteomes" id="UP000186336">
    <property type="component" value="Chromosome"/>
</dbReference>
<dbReference type="STRING" id="299262.BWR18_16875"/>
<dbReference type="EMBL" id="CP019312">
    <property type="protein sequence ID" value="APX13169.1"/>
    <property type="molecule type" value="Genomic_DNA"/>
</dbReference>
<dbReference type="SUPFAM" id="SSF53756">
    <property type="entry name" value="UDP-Glycosyltransferase/glycogen phosphorylase"/>
    <property type="match status" value="1"/>
</dbReference>
<organism evidence="2 3">
    <name type="scientific">Tateyamaria omphalii</name>
    <dbReference type="NCBI Taxonomy" id="299262"/>
    <lineage>
        <taxon>Bacteria</taxon>
        <taxon>Pseudomonadati</taxon>
        <taxon>Pseudomonadota</taxon>
        <taxon>Alphaproteobacteria</taxon>
        <taxon>Rhodobacterales</taxon>
        <taxon>Roseobacteraceae</taxon>
        <taxon>Tateyamaria</taxon>
    </lineage>
</organism>
<evidence type="ECO:0000313" key="3">
    <source>
        <dbReference type="Proteomes" id="UP000186336"/>
    </source>
</evidence>
<dbReference type="AlphaFoldDB" id="A0A1P8MZ36"/>
<reference evidence="2 3" key="1">
    <citation type="submission" date="2017-01" db="EMBL/GenBank/DDBJ databases">
        <title>Complete genome of Tateyamaria omphalii DOK1-4 isolated from seawater in Dokdo.</title>
        <authorList>
            <person name="Kim J.H."/>
            <person name="Chi W.-J."/>
        </authorList>
    </citation>
    <scope>NUCLEOTIDE SEQUENCE [LARGE SCALE GENOMIC DNA]</scope>
    <source>
        <strain evidence="2 3">DOK1-4</strain>
    </source>
</reference>
<sequence>MRRVGRVLTGVDRVELAYLRALLDAPEPVFGLIRSKLGYILLDPKGVAEVAPILSAHSDWDKTAKAWQTVRRAAVSRSVPFALPRMLRRHLPAGTVYLNTGHSNVTDRVLRAMKGADIPITIFIHDVIPLEFPQYQRDGSVAPFRAMIDRVAAHADLVIYNSKDTRARAEAQMPRRVPPAIVAHLGTTVVSPRPMDLPDGLPPGAPYFVTPGTIEPRKNHAFLLDLWDEMGTDAPVLVLAGSRGWKNDAVFARLDALGSGGKVREVSGLSDGALAALISGAAGALLPSHAEGFGLPAVEAAAQGVPVVVNTLDVYAEFLGDIPIYASVSDRYLWIKTINTLARAGHRTQQKHQFELPSWDAHFKTVLRLT</sequence>
<dbReference type="KEGG" id="tom:BWR18_16875"/>
<proteinExistence type="predicted"/>
<protein>
    <recommendedName>
        <fullName evidence="1">Glycosyl transferase family 1 domain-containing protein</fullName>
    </recommendedName>
</protein>
<dbReference type="PANTHER" id="PTHR46401">
    <property type="entry name" value="GLYCOSYLTRANSFERASE WBBK-RELATED"/>
    <property type="match status" value="1"/>
</dbReference>
<evidence type="ECO:0000313" key="2">
    <source>
        <dbReference type="EMBL" id="APX13169.1"/>
    </source>
</evidence>
<dbReference type="OrthoDB" id="9790710at2"/>
<name>A0A1P8MZ36_9RHOB</name>
<dbReference type="Pfam" id="PF00534">
    <property type="entry name" value="Glycos_transf_1"/>
    <property type="match status" value="1"/>
</dbReference>
<gene>
    <name evidence="2" type="ORF">BWR18_16875</name>
</gene>
<dbReference type="GO" id="GO:0016757">
    <property type="term" value="F:glycosyltransferase activity"/>
    <property type="evidence" value="ECO:0007669"/>
    <property type="project" value="InterPro"/>
</dbReference>
<evidence type="ECO:0000259" key="1">
    <source>
        <dbReference type="Pfam" id="PF00534"/>
    </source>
</evidence>
<dbReference type="InterPro" id="IPR001296">
    <property type="entry name" value="Glyco_trans_1"/>
</dbReference>
<keyword evidence="3" id="KW-1185">Reference proteome</keyword>
<feature type="domain" description="Glycosyl transferase family 1" evidence="1">
    <location>
        <begin position="201"/>
        <end position="319"/>
    </location>
</feature>